<name>A0A165P4F9_EXIGL</name>
<evidence type="ECO:0000256" key="1">
    <source>
        <dbReference type="SAM" id="MobiDB-lite"/>
    </source>
</evidence>
<keyword evidence="2" id="KW-0472">Membrane</keyword>
<proteinExistence type="predicted"/>
<reference evidence="3 4" key="1">
    <citation type="journal article" date="2016" name="Mol. Biol. Evol.">
        <title>Comparative Genomics of Early-Diverging Mushroom-Forming Fungi Provides Insights into the Origins of Lignocellulose Decay Capabilities.</title>
        <authorList>
            <person name="Nagy L.G."/>
            <person name="Riley R."/>
            <person name="Tritt A."/>
            <person name="Adam C."/>
            <person name="Daum C."/>
            <person name="Floudas D."/>
            <person name="Sun H."/>
            <person name="Yadav J.S."/>
            <person name="Pangilinan J."/>
            <person name="Larsson K.H."/>
            <person name="Matsuura K."/>
            <person name="Barry K."/>
            <person name="Labutti K."/>
            <person name="Kuo R."/>
            <person name="Ohm R.A."/>
            <person name="Bhattacharya S.S."/>
            <person name="Shirouzu T."/>
            <person name="Yoshinaga Y."/>
            <person name="Martin F.M."/>
            <person name="Grigoriev I.V."/>
            <person name="Hibbett D.S."/>
        </authorList>
    </citation>
    <scope>NUCLEOTIDE SEQUENCE [LARGE SCALE GENOMIC DNA]</scope>
    <source>
        <strain evidence="3 4">HHB12029</strain>
    </source>
</reference>
<keyword evidence="4" id="KW-1185">Reference proteome</keyword>
<feature type="compositionally biased region" description="Acidic residues" evidence="1">
    <location>
        <begin position="73"/>
        <end position="86"/>
    </location>
</feature>
<evidence type="ECO:0000313" key="4">
    <source>
        <dbReference type="Proteomes" id="UP000077266"/>
    </source>
</evidence>
<keyword evidence="2" id="KW-1133">Transmembrane helix</keyword>
<accession>A0A165P4F9</accession>
<feature type="region of interest" description="Disordered" evidence="1">
    <location>
        <begin position="65"/>
        <end position="86"/>
    </location>
</feature>
<dbReference type="InParanoid" id="A0A165P4F9"/>
<gene>
    <name evidence="3" type="ORF">EXIGLDRAFT_46448</name>
</gene>
<dbReference type="AlphaFoldDB" id="A0A165P4F9"/>
<organism evidence="3 4">
    <name type="scientific">Exidia glandulosa HHB12029</name>
    <dbReference type="NCBI Taxonomy" id="1314781"/>
    <lineage>
        <taxon>Eukaryota</taxon>
        <taxon>Fungi</taxon>
        <taxon>Dikarya</taxon>
        <taxon>Basidiomycota</taxon>
        <taxon>Agaricomycotina</taxon>
        <taxon>Agaricomycetes</taxon>
        <taxon>Auriculariales</taxon>
        <taxon>Exidiaceae</taxon>
        <taxon>Exidia</taxon>
    </lineage>
</organism>
<keyword evidence="2" id="KW-0812">Transmembrane</keyword>
<feature type="transmembrane region" description="Helical" evidence="2">
    <location>
        <begin position="7"/>
        <end position="24"/>
    </location>
</feature>
<evidence type="ECO:0000313" key="3">
    <source>
        <dbReference type="EMBL" id="KZW01633.1"/>
    </source>
</evidence>
<dbReference type="EMBL" id="KV425892">
    <property type="protein sequence ID" value="KZW01633.1"/>
    <property type="molecule type" value="Genomic_DNA"/>
</dbReference>
<protein>
    <submittedName>
        <fullName evidence="3">Uncharacterized protein</fullName>
    </submittedName>
</protein>
<sequence length="86" mass="9909">MSANSKLGYWALSSLTAAISRILGGTLASTSMYLRHLLAFLLADRLWAQRDRRRRRCSNRCWREHRVSRGGEDESESDEDEDEAHL</sequence>
<dbReference type="Proteomes" id="UP000077266">
    <property type="component" value="Unassembled WGS sequence"/>
</dbReference>
<evidence type="ECO:0000256" key="2">
    <source>
        <dbReference type="SAM" id="Phobius"/>
    </source>
</evidence>